<name>A0ACA9R9D9_9GLOM</name>
<reference evidence="1" key="1">
    <citation type="submission" date="2021-06" db="EMBL/GenBank/DDBJ databases">
        <authorList>
            <person name="Kallberg Y."/>
            <person name="Tangrot J."/>
            <person name="Rosling A."/>
        </authorList>
    </citation>
    <scope>NUCLEOTIDE SEQUENCE</scope>
    <source>
        <strain evidence="1">28 12/20/2015</strain>
    </source>
</reference>
<dbReference type="Proteomes" id="UP000789366">
    <property type="component" value="Unassembled WGS sequence"/>
</dbReference>
<gene>
    <name evidence="1" type="ORF">SPELUC_LOCUS16566</name>
</gene>
<comment type="caution">
    <text evidence="1">The sequence shown here is derived from an EMBL/GenBank/DDBJ whole genome shotgun (WGS) entry which is preliminary data.</text>
</comment>
<evidence type="ECO:0000313" key="2">
    <source>
        <dbReference type="Proteomes" id="UP000789366"/>
    </source>
</evidence>
<protein>
    <submittedName>
        <fullName evidence="1">9610_t:CDS:1</fullName>
    </submittedName>
</protein>
<sequence>SREKEDKGKNKESNNKKIELETGSINNEEDQQKPAKTNQQPDEIPGEVIITEANQVEVSEKEEKQSIITTEKKETSEHLETIISSQKELSE</sequence>
<proteinExistence type="predicted"/>
<keyword evidence="2" id="KW-1185">Reference proteome</keyword>
<feature type="non-terminal residue" evidence="1">
    <location>
        <position position="1"/>
    </location>
</feature>
<feature type="non-terminal residue" evidence="1">
    <location>
        <position position="91"/>
    </location>
</feature>
<evidence type="ECO:0000313" key="1">
    <source>
        <dbReference type="EMBL" id="CAG8783010.1"/>
    </source>
</evidence>
<organism evidence="1 2">
    <name type="scientific">Cetraspora pellucida</name>
    <dbReference type="NCBI Taxonomy" id="1433469"/>
    <lineage>
        <taxon>Eukaryota</taxon>
        <taxon>Fungi</taxon>
        <taxon>Fungi incertae sedis</taxon>
        <taxon>Mucoromycota</taxon>
        <taxon>Glomeromycotina</taxon>
        <taxon>Glomeromycetes</taxon>
        <taxon>Diversisporales</taxon>
        <taxon>Gigasporaceae</taxon>
        <taxon>Cetraspora</taxon>
    </lineage>
</organism>
<accession>A0ACA9R9D9</accession>
<dbReference type="EMBL" id="CAJVPW010062153">
    <property type="protein sequence ID" value="CAG8783010.1"/>
    <property type="molecule type" value="Genomic_DNA"/>
</dbReference>